<dbReference type="Gene3D" id="2.100.10.30">
    <property type="entry name" value="Jacalin-like lectin domain"/>
    <property type="match status" value="1"/>
</dbReference>
<dbReference type="InterPro" id="IPR036404">
    <property type="entry name" value="Jacalin-like_lectin_dom_sf"/>
</dbReference>
<accession>A0A3Q3D0X1</accession>
<evidence type="ECO:0000256" key="1">
    <source>
        <dbReference type="SAM" id="SignalP"/>
    </source>
</evidence>
<evidence type="ECO:0000313" key="2">
    <source>
        <dbReference type="Ensembl" id="ENSHBUP00000035203.1"/>
    </source>
</evidence>
<reference evidence="2" key="1">
    <citation type="submission" date="2025-08" db="UniProtKB">
        <authorList>
            <consortium name="Ensembl"/>
        </authorList>
    </citation>
    <scope>IDENTIFICATION</scope>
</reference>
<evidence type="ECO:0000313" key="3">
    <source>
        <dbReference type="Proteomes" id="UP000264840"/>
    </source>
</evidence>
<keyword evidence="3" id="KW-1185">Reference proteome</keyword>
<dbReference type="Ensembl" id="ENSHBUT00000030755.1">
    <property type="protein sequence ID" value="ENSHBUP00000035203.1"/>
    <property type="gene ID" value="ENSHBUG00000023226.1"/>
</dbReference>
<keyword evidence="1" id="KW-0732">Signal</keyword>
<dbReference type="Proteomes" id="UP000264840">
    <property type="component" value="Unplaced"/>
</dbReference>
<dbReference type="GeneTree" id="ENSGT01030000238186"/>
<feature type="signal peptide" evidence="1">
    <location>
        <begin position="1"/>
        <end position="17"/>
    </location>
</feature>
<proteinExistence type="predicted"/>
<reference evidence="2" key="2">
    <citation type="submission" date="2025-09" db="UniProtKB">
        <authorList>
            <consortium name="Ensembl"/>
        </authorList>
    </citation>
    <scope>IDENTIFICATION</scope>
</reference>
<dbReference type="AlphaFoldDB" id="A0A3Q3D0X1"/>
<dbReference type="OMA" id="PLRYNNS"/>
<organism evidence="2 3">
    <name type="scientific">Haplochromis burtoni</name>
    <name type="common">Burton's mouthbrooder</name>
    <name type="synonym">Chromis burtoni</name>
    <dbReference type="NCBI Taxonomy" id="8153"/>
    <lineage>
        <taxon>Eukaryota</taxon>
        <taxon>Metazoa</taxon>
        <taxon>Chordata</taxon>
        <taxon>Craniata</taxon>
        <taxon>Vertebrata</taxon>
        <taxon>Euteleostomi</taxon>
        <taxon>Actinopterygii</taxon>
        <taxon>Neopterygii</taxon>
        <taxon>Teleostei</taxon>
        <taxon>Neoteleostei</taxon>
        <taxon>Acanthomorphata</taxon>
        <taxon>Ovalentaria</taxon>
        <taxon>Cichlomorphae</taxon>
        <taxon>Cichliformes</taxon>
        <taxon>Cichlidae</taxon>
        <taxon>African cichlids</taxon>
        <taxon>Pseudocrenilabrinae</taxon>
        <taxon>Haplochromini</taxon>
        <taxon>Haplochromis</taxon>
    </lineage>
</organism>
<protein>
    <submittedName>
        <fullName evidence="2">Uncharacterized protein</fullName>
    </submittedName>
</protein>
<feature type="chain" id="PRO_5018611221" evidence="1">
    <location>
        <begin position="18"/>
        <end position="127"/>
    </location>
</feature>
<name>A0A3Q3D0X1_HAPBU</name>
<sequence length="127" mass="14568">FYLICFAFFLFCNVCVTTPLRYNNSWAEVVGRIYGTPQELELFDGELFAYILDLCKIDNNYIYQVIFGTSRGRSLIVSQPTQDSFNFYPPHPDAELRLLSRRLSGNGITIPGSSLGSVVHLLRQQYR</sequence>
<dbReference type="STRING" id="8153.ENSHBUP00000035203"/>